<keyword evidence="3" id="KW-1185">Reference proteome</keyword>
<protein>
    <submittedName>
        <fullName evidence="2">Putative bile acid-inducible operon protein F</fullName>
    </submittedName>
</protein>
<reference evidence="2 3" key="1">
    <citation type="journal article" date="2011" name="EMBO J.">
        <title>Structural diversity of bacterial flagellar motors.</title>
        <authorList>
            <person name="Chen S."/>
            <person name="Beeby M."/>
            <person name="Murphy G.E."/>
            <person name="Leadbetter J.R."/>
            <person name="Hendrixson D.R."/>
            <person name="Briegel A."/>
            <person name="Li Z."/>
            <person name="Shi J."/>
            <person name="Tocheva E.I."/>
            <person name="Muller A."/>
            <person name="Dobro M.J."/>
            <person name="Jensen G.J."/>
        </authorList>
    </citation>
    <scope>NUCLEOTIDE SEQUENCE [LARGE SCALE GENOMIC DNA]</scope>
    <source>
        <strain evidence="2 3">DSM 6540</strain>
    </source>
</reference>
<dbReference type="Gene3D" id="3.40.50.10540">
    <property type="entry name" value="Crotonobetainyl-coa:carnitine coa-transferase, domain 1"/>
    <property type="match status" value="1"/>
</dbReference>
<dbReference type="Gene3D" id="3.30.1540.10">
    <property type="entry name" value="formyl-coa transferase, domain 3"/>
    <property type="match status" value="1"/>
</dbReference>
<dbReference type="STRING" id="1009370.ALO_03171"/>
<dbReference type="InterPro" id="IPR050483">
    <property type="entry name" value="CoA-transferase_III_domain"/>
</dbReference>
<dbReference type="SUPFAM" id="SSF89796">
    <property type="entry name" value="CoA-transferase family III (CaiB/BaiF)"/>
    <property type="match status" value="1"/>
</dbReference>
<dbReference type="OrthoDB" id="9797653at2"/>
<keyword evidence="1" id="KW-0808">Transferase</keyword>
<evidence type="ECO:0000313" key="3">
    <source>
        <dbReference type="Proteomes" id="UP000003240"/>
    </source>
</evidence>
<name>F7NF15_9FIRM</name>
<dbReference type="InterPro" id="IPR044855">
    <property type="entry name" value="CoA-Trfase_III_dom3_sf"/>
</dbReference>
<organism evidence="2 3">
    <name type="scientific">Acetonema longum DSM 6540</name>
    <dbReference type="NCBI Taxonomy" id="1009370"/>
    <lineage>
        <taxon>Bacteria</taxon>
        <taxon>Bacillati</taxon>
        <taxon>Bacillota</taxon>
        <taxon>Negativicutes</taxon>
        <taxon>Acetonemataceae</taxon>
        <taxon>Acetonema</taxon>
    </lineage>
</organism>
<dbReference type="RefSeq" id="WP_004092741.1">
    <property type="nucleotide sequence ID" value="NZ_AFGF01000017.1"/>
</dbReference>
<dbReference type="PANTHER" id="PTHR48207:SF3">
    <property type="entry name" value="SUCCINATE--HYDROXYMETHYLGLUTARATE COA-TRANSFERASE"/>
    <property type="match status" value="1"/>
</dbReference>
<dbReference type="PANTHER" id="PTHR48207">
    <property type="entry name" value="SUCCINATE--HYDROXYMETHYLGLUTARATE COA-TRANSFERASE"/>
    <property type="match status" value="1"/>
</dbReference>
<dbReference type="EMBL" id="AFGF01000017">
    <property type="protein sequence ID" value="EGO65576.1"/>
    <property type="molecule type" value="Genomic_DNA"/>
</dbReference>
<dbReference type="eggNOG" id="COG1804">
    <property type="taxonomic scope" value="Bacteria"/>
</dbReference>
<dbReference type="InterPro" id="IPR003673">
    <property type="entry name" value="CoA-Trfase_fam_III"/>
</dbReference>
<dbReference type="Proteomes" id="UP000003240">
    <property type="component" value="Unassembled WGS sequence"/>
</dbReference>
<gene>
    <name evidence="2" type="ORF">ALO_03171</name>
</gene>
<comment type="caution">
    <text evidence="2">The sequence shown here is derived from an EMBL/GenBank/DDBJ whole genome shotgun (WGS) entry which is preliminary data.</text>
</comment>
<dbReference type="Pfam" id="PF02515">
    <property type="entry name" value="CoA_transf_3"/>
    <property type="match status" value="1"/>
</dbReference>
<dbReference type="InterPro" id="IPR023606">
    <property type="entry name" value="CoA-Trfase_III_dom_1_sf"/>
</dbReference>
<evidence type="ECO:0000256" key="1">
    <source>
        <dbReference type="ARBA" id="ARBA00022679"/>
    </source>
</evidence>
<dbReference type="GO" id="GO:0008410">
    <property type="term" value="F:CoA-transferase activity"/>
    <property type="evidence" value="ECO:0007669"/>
    <property type="project" value="TreeGrafter"/>
</dbReference>
<evidence type="ECO:0000313" key="2">
    <source>
        <dbReference type="EMBL" id="EGO65576.1"/>
    </source>
</evidence>
<accession>F7NF15</accession>
<sequence length="392" mass="42755">MKVLEGLKVLDLTHAYNGPFCTALLADNGAEVIKIEPLSGDQVRNWGPIDKKSGESGYFAFLNRNKKGVTLNLKSEEGKELFYRMVKSADVVVENYRVGVTKKLGIDYETLRAMNPGIVYASGSGFGQYGPLSHRAAYDVVAQSMGGMVNITGFPDSPPTKVGPSIADSATGVHLCLGIMMALYNRERTGEGQHIDVAMLDTIFSLLENAVVTTTMTGEIPERRGNSANDISPFDIYKATDGYIAIGVGNDKLFAKFCDAIGMPDLALNPLYLTNILRIENYKSSLQGIIQEWVGSKSKDAIEKILEEAGIPCGPVLNMQEAIDHPQIIAREMIVDIKHPIIGDMRIPGCPIKFSRTPGKVETPAPLLGQHNKEVFGLTDEQLDMYKQKGII</sequence>
<dbReference type="AlphaFoldDB" id="F7NF15"/>
<proteinExistence type="predicted"/>